<accession>A0AAV0R613</accession>
<dbReference type="EC" id="6.1.1.18" evidence="1"/>
<evidence type="ECO:0000256" key="9">
    <source>
        <dbReference type="RuleBase" id="RU363037"/>
    </source>
</evidence>
<dbReference type="GO" id="GO:0005524">
    <property type="term" value="F:ATP binding"/>
    <property type="evidence" value="ECO:0007669"/>
    <property type="project" value="UniProtKB-KW"/>
</dbReference>
<name>A0AAV0R613_9ROSI</name>
<dbReference type="InterPro" id="IPR001412">
    <property type="entry name" value="aa-tRNA-synth_I_CS"/>
</dbReference>
<dbReference type="PRINTS" id="PR00987">
    <property type="entry name" value="TRNASYNTHGLU"/>
</dbReference>
<protein>
    <recommendedName>
        <fullName evidence="1">glutamine--tRNA ligase</fullName>
        <ecNumber evidence="1">6.1.1.18</ecNumber>
    </recommendedName>
    <alternativeName>
        <fullName evidence="7">Glutaminyl-tRNA synthetase</fullName>
    </alternativeName>
</protein>
<evidence type="ECO:0000256" key="2">
    <source>
        <dbReference type="ARBA" id="ARBA00022598"/>
    </source>
</evidence>
<dbReference type="InterPro" id="IPR042558">
    <property type="entry name" value="Gln-tRNA-synth_Ib_RNA-bd_N_1"/>
</dbReference>
<proteinExistence type="inferred from homology"/>
<dbReference type="Pfam" id="PF04558">
    <property type="entry name" value="tRNA_synt_1c_R1"/>
    <property type="match status" value="1"/>
</dbReference>
<evidence type="ECO:0000313" key="14">
    <source>
        <dbReference type="Proteomes" id="UP001154282"/>
    </source>
</evidence>
<dbReference type="GO" id="GO:0009791">
    <property type="term" value="P:post-embryonic development"/>
    <property type="evidence" value="ECO:0007669"/>
    <property type="project" value="UniProtKB-ARBA"/>
</dbReference>
<dbReference type="FunFam" id="3.40.50.620:FF:000037">
    <property type="entry name" value="Glutamine--tRNA ligase cytoplasmic"/>
    <property type="match status" value="1"/>
</dbReference>
<dbReference type="EMBL" id="CAMGYJ010000010">
    <property type="protein sequence ID" value="CAI0552930.1"/>
    <property type="molecule type" value="Genomic_DNA"/>
</dbReference>
<dbReference type="PROSITE" id="PS00178">
    <property type="entry name" value="AA_TRNA_LIGASE_I"/>
    <property type="match status" value="1"/>
</dbReference>
<comment type="caution">
    <text evidence="13">The sequence shown here is derived from an EMBL/GenBank/DDBJ whole genome shotgun (WGS) entry which is preliminary data.</text>
</comment>
<keyword evidence="14" id="KW-1185">Reference proteome</keyword>
<dbReference type="PANTHER" id="PTHR43097">
    <property type="entry name" value="GLUTAMINE-TRNA LIGASE"/>
    <property type="match status" value="1"/>
</dbReference>
<dbReference type="GO" id="GO:0004819">
    <property type="term" value="F:glutamine-tRNA ligase activity"/>
    <property type="evidence" value="ECO:0007669"/>
    <property type="project" value="UniProtKB-EC"/>
</dbReference>
<evidence type="ECO:0000313" key="13">
    <source>
        <dbReference type="EMBL" id="CAI0552930.1"/>
    </source>
</evidence>
<dbReference type="Gene3D" id="1.10.8.1290">
    <property type="entry name" value="Glutaminyl-tRNA synthetase, non-specific RNA binding region part 1, domain 1"/>
    <property type="match status" value="1"/>
</dbReference>
<evidence type="ECO:0000256" key="3">
    <source>
        <dbReference type="ARBA" id="ARBA00022741"/>
    </source>
</evidence>
<keyword evidence="2 9" id="KW-0436">Ligase</keyword>
<dbReference type="InterPro" id="IPR004514">
    <property type="entry name" value="Gln-tRNA-synth"/>
</dbReference>
<keyword evidence="3 9" id="KW-0547">Nucleotide-binding</keyword>
<dbReference type="Gene3D" id="3.40.50.620">
    <property type="entry name" value="HUPs"/>
    <property type="match status" value="1"/>
</dbReference>
<keyword evidence="4 9" id="KW-0067">ATP-binding</keyword>
<dbReference type="GO" id="GO:0048608">
    <property type="term" value="P:reproductive structure development"/>
    <property type="evidence" value="ECO:0007669"/>
    <property type="project" value="UniProtKB-ARBA"/>
</dbReference>
<feature type="domain" description="Glutamyl/glutaminyl-tRNA synthetase class Ib catalytic" evidence="10">
    <location>
        <begin position="268"/>
        <end position="554"/>
    </location>
</feature>
<dbReference type="Pfam" id="PF00749">
    <property type="entry name" value="tRNA-synt_1c"/>
    <property type="match status" value="1"/>
</dbReference>
<dbReference type="InterPro" id="IPR007639">
    <property type="entry name" value="Gln-tRNA-synth_Ib_RNA-bd_N"/>
</dbReference>
<dbReference type="NCBIfam" id="TIGR00440">
    <property type="entry name" value="glnS"/>
    <property type="match status" value="1"/>
</dbReference>
<dbReference type="InterPro" id="IPR020058">
    <property type="entry name" value="Glu/Gln-tRNA-synth_Ib_cat-dom"/>
</dbReference>
<feature type="domain" description="Glutaminyl-tRNA synthetase class Ib non-specific RNA-binding" evidence="11">
    <location>
        <begin position="170"/>
        <end position="243"/>
    </location>
</feature>
<dbReference type="Pfam" id="PF04557">
    <property type="entry name" value="tRNA_synt_1c_R2"/>
    <property type="match status" value="1"/>
</dbReference>
<gene>
    <name evidence="13" type="ORF">LITE_LOCUS46644</name>
</gene>
<dbReference type="FunFam" id="1.10.8.1290:FF:000002">
    <property type="entry name" value="Glutamine--tRNA ligase cytoplasmic"/>
    <property type="match status" value="1"/>
</dbReference>
<evidence type="ECO:0000259" key="11">
    <source>
        <dbReference type="Pfam" id="PF04557"/>
    </source>
</evidence>
<organism evidence="13 14">
    <name type="scientific">Linum tenue</name>
    <dbReference type="NCBI Taxonomy" id="586396"/>
    <lineage>
        <taxon>Eukaryota</taxon>
        <taxon>Viridiplantae</taxon>
        <taxon>Streptophyta</taxon>
        <taxon>Embryophyta</taxon>
        <taxon>Tracheophyta</taxon>
        <taxon>Spermatophyta</taxon>
        <taxon>Magnoliopsida</taxon>
        <taxon>eudicotyledons</taxon>
        <taxon>Gunneridae</taxon>
        <taxon>Pentapetalae</taxon>
        <taxon>rosids</taxon>
        <taxon>fabids</taxon>
        <taxon>Malpighiales</taxon>
        <taxon>Linaceae</taxon>
        <taxon>Linum</taxon>
    </lineage>
</organism>
<keyword evidence="5 9" id="KW-0648">Protein biosynthesis</keyword>
<evidence type="ECO:0000256" key="7">
    <source>
        <dbReference type="ARBA" id="ARBA00030466"/>
    </source>
</evidence>
<dbReference type="Proteomes" id="UP001154282">
    <property type="component" value="Unassembled WGS sequence"/>
</dbReference>
<reference evidence="13" key="1">
    <citation type="submission" date="2022-08" db="EMBL/GenBank/DDBJ databases">
        <authorList>
            <person name="Gutierrez-Valencia J."/>
        </authorList>
    </citation>
    <scope>NUCLEOTIDE SEQUENCE</scope>
</reference>
<dbReference type="GO" id="GO:0006425">
    <property type="term" value="P:glutaminyl-tRNA aminoacylation"/>
    <property type="evidence" value="ECO:0007669"/>
    <property type="project" value="InterPro"/>
</dbReference>
<dbReference type="Gene3D" id="1.10.10.2420">
    <property type="match status" value="1"/>
</dbReference>
<evidence type="ECO:0000256" key="1">
    <source>
        <dbReference type="ARBA" id="ARBA00012836"/>
    </source>
</evidence>
<dbReference type="InterPro" id="IPR000924">
    <property type="entry name" value="Glu/Gln-tRNA-synth"/>
</dbReference>
<evidence type="ECO:0000256" key="5">
    <source>
        <dbReference type="ARBA" id="ARBA00022917"/>
    </source>
</evidence>
<evidence type="ECO:0000259" key="12">
    <source>
        <dbReference type="Pfam" id="PF04558"/>
    </source>
</evidence>
<keyword evidence="6 9" id="KW-0030">Aminoacyl-tRNA synthetase</keyword>
<evidence type="ECO:0000256" key="4">
    <source>
        <dbReference type="ARBA" id="ARBA00022840"/>
    </source>
</evidence>
<dbReference type="GO" id="GO:0005829">
    <property type="term" value="C:cytosol"/>
    <property type="evidence" value="ECO:0007669"/>
    <property type="project" value="TreeGrafter"/>
</dbReference>
<evidence type="ECO:0000256" key="8">
    <source>
        <dbReference type="ARBA" id="ARBA00048270"/>
    </source>
</evidence>
<comment type="catalytic activity">
    <reaction evidence="8">
        <text>tRNA(Gln) + L-glutamine + ATP = L-glutaminyl-tRNA(Gln) + AMP + diphosphate</text>
        <dbReference type="Rhea" id="RHEA:20121"/>
        <dbReference type="Rhea" id="RHEA-COMP:9662"/>
        <dbReference type="Rhea" id="RHEA-COMP:9681"/>
        <dbReference type="ChEBI" id="CHEBI:30616"/>
        <dbReference type="ChEBI" id="CHEBI:33019"/>
        <dbReference type="ChEBI" id="CHEBI:58359"/>
        <dbReference type="ChEBI" id="CHEBI:78442"/>
        <dbReference type="ChEBI" id="CHEBI:78521"/>
        <dbReference type="ChEBI" id="CHEBI:456215"/>
        <dbReference type="EC" id="6.1.1.18"/>
    </reaction>
</comment>
<sequence length="557" mass="64102">MGGKNESSSATLELFLKIGLDERTAKNTVANNKVTTNLSAVIHEAGVIEGCNRTVGNLLYTVATKYPANALAHRPVLLEYVVSSKIKTPAQLEAAFSFLSNTASESLHVKEFEEACGVGIEVSVEDIEKTVSEIFELNKESILAMRYRTNVGDIFANIRKRLPWADPKIVKQLVDAKLYELLGERTAADNEKPTKQKKEKPAKVEEKKVAVETTVQPSEEELNPFLNFPDPKENFKVHTEIFFSDRPVLRCCNSKEMLDKHLMVTGGKVYSRFPPEPNGYLHIGHAKAMFVSFGLARERDGCCYLRFDDTNPEAEKKEYIDHIQEIVSWLGWKPFKITYTSDYFQELYELAVELIRRGHAYVDHQTAEEIKEYREKKKNSPWRDRPISESLRLFDEMKRGMIEEGKATLRMKQDMQSDNFNMYDLIAYRIKFTPHPHAGDKWCIYPSYDYAHCIVDSLENITHSLCTLEFETRRASYYWLLHSLDLYQPYVWEYSRLNVTNTVMSKRKLNFLVTNKHVDGWDDPRLMTLAGLRRRGVTSSAINTFVRGIGITRRSVI</sequence>
<dbReference type="InterPro" id="IPR007638">
    <property type="entry name" value="Gln-tRNA-synth_Ib_RNA-bd_2"/>
</dbReference>
<evidence type="ECO:0000259" key="10">
    <source>
        <dbReference type="Pfam" id="PF00749"/>
    </source>
</evidence>
<evidence type="ECO:0000256" key="6">
    <source>
        <dbReference type="ARBA" id="ARBA00023146"/>
    </source>
</evidence>
<dbReference type="InterPro" id="IPR014729">
    <property type="entry name" value="Rossmann-like_a/b/a_fold"/>
</dbReference>
<dbReference type="InterPro" id="IPR050132">
    <property type="entry name" value="Gln/Glu-tRNA_Ligase"/>
</dbReference>
<feature type="domain" description="Glutaminyl-tRNA synthetase class Ib non-specific RNA-binding" evidence="12">
    <location>
        <begin position="11"/>
        <end position="167"/>
    </location>
</feature>
<comment type="similarity">
    <text evidence="9">Belongs to the class-I aminoacyl-tRNA synthetase family.</text>
</comment>
<dbReference type="InterPro" id="IPR042559">
    <property type="entry name" value="Gln-tRNA-synth_Ib_RNA-bd_N_2"/>
</dbReference>
<dbReference type="FunFam" id="1.10.10.2420:FF:000001">
    <property type="entry name" value="Glutamine--tRNA ligase cytoplasmic"/>
    <property type="match status" value="1"/>
</dbReference>
<dbReference type="SUPFAM" id="SSF52374">
    <property type="entry name" value="Nucleotidylyl transferase"/>
    <property type="match status" value="1"/>
</dbReference>
<dbReference type="PANTHER" id="PTHR43097:SF4">
    <property type="entry name" value="GLUTAMINE--TRNA LIGASE"/>
    <property type="match status" value="1"/>
</dbReference>
<dbReference type="AlphaFoldDB" id="A0AAV0R613"/>